<feature type="active site" evidence="8">
    <location>
        <position position="72"/>
    </location>
</feature>
<dbReference type="AlphaFoldDB" id="A0A4Z0NIQ4"/>
<dbReference type="SMART" id="SM01060">
    <property type="entry name" value="Catalase"/>
    <property type="match status" value="1"/>
</dbReference>
<dbReference type="GO" id="GO:0042542">
    <property type="term" value="P:response to hydrogen peroxide"/>
    <property type="evidence" value="ECO:0007669"/>
    <property type="project" value="TreeGrafter"/>
</dbReference>
<feature type="binding site" description="axial binding residue" evidence="9">
    <location>
        <position position="343"/>
    </location>
    <ligand>
        <name>heme</name>
        <dbReference type="ChEBI" id="CHEBI:30413"/>
    </ligand>
    <ligandPart>
        <name>Fe</name>
        <dbReference type="ChEBI" id="CHEBI:18248"/>
    </ligandPart>
</feature>
<keyword evidence="6 7" id="KW-0408">Iron</keyword>
<keyword evidence="5 7" id="KW-0560">Oxidoreductase</keyword>
<keyword evidence="4 7" id="KW-0479">Metal-binding</keyword>
<keyword evidence="2 7" id="KW-0575">Peroxidase</keyword>
<dbReference type="GO" id="GO:0005737">
    <property type="term" value="C:cytoplasm"/>
    <property type="evidence" value="ECO:0007669"/>
    <property type="project" value="TreeGrafter"/>
</dbReference>
<dbReference type="PANTHER" id="PTHR11465">
    <property type="entry name" value="CATALASE"/>
    <property type="match status" value="1"/>
</dbReference>
<keyword evidence="11" id="KW-0812">Transmembrane</keyword>
<organism evidence="13 14">
    <name type="scientific">Methylobacterium nonmethylotrophicum</name>
    <dbReference type="NCBI Taxonomy" id="1141884"/>
    <lineage>
        <taxon>Bacteria</taxon>
        <taxon>Pseudomonadati</taxon>
        <taxon>Pseudomonadota</taxon>
        <taxon>Alphaproteobacteria</taxon>
        <taxon>Hyphomicrobiales</taxon>
        <taxon>Methylobacteriaceae</taxon>
        <taxon>Methylobacterium</taxon>
    </lineage>
</organism>
<dbReference type="GO" id="GO:0042744">
    <property type="term" value="P:hydrogen peroxide catabolic process"/>
    <property type="evidence" value="ECO:0007669"/>
    <property type="project" value="TreeGrafter"/>
</dbReference>
<evidence type="ECO:0000256" key="5">
    <source>
        <dbReference type="ARBA" id="ARBA00023002"/>
    </source>
</evidence>
<comment type="caution">
    <text evidence="13">The sequence shown here is derived from an EMBL/GenBank/DDBJ whole genome shotgun (WGS) entry which is preliminary data.</text>
</comment>
<dbReference type="GO" id="GO:0046872">
    <property type="term" value="F:metal ion binding"/>
    <property type="evidence" value="ECO:0007669"/>
    <property type="project" value="UniProtKB-KW"/>
</dbReference>
<dbReference type="RefSeq" id="WP_135417868.1">
    <property type="nucleotide sequence ID" value="NZ_SRLB01000021.1"/>
</dbReference>
<dbReference type="Pfam" id="PF00199">
    <property type="entry name" value="Catalase"/>
    <property type="match status" value="1"/>
</dbReference>
<dbReference type="GO" id="GO:0020037">
    <property type="term" value="F:heme binding"/>
    <property type="evidence" value="ECO:0007669"/>
    <property type="project" value="InterPro"/>
</dbReference>
<dbReference type="InterPro" id="IPR011614">
    <property type="entry name" value="Catalase_core"/>
</dbReference>
<dbReference type="InterPro" id="IPR018028">
    <property type="entry name" value="Catalase"/>
</dbReference>
<evidence type="ECO:0000256" key="4">
    <source>
        <dbReference type="ARBA" id="ARBA00022723"/>
    </source>
</evidence>
<dbReference type="PANTHER" id="PTHR11465:SF9">
    <property type="entry name" value="CATALASE"/>
    <property type="match status" value="1"/>
</dbReference>
<dbReference type="CDD" id="cd08153">
    <property type="entry name" value="srpA_like"/>
    <property type="match status" value="1"/>
</dbReference>
<dbReference type="Gene3D" id="1.20.1280.120">
    <property type="match status" value="1"/>
</dbReference>
<keyword evidence="11" id="KW-0472">Membrane</keyword>
<dbReference type="Gene3D" id="2.40.180.10">
    <property type="entry name" value="Catalase core domain"/>
    <property type="match status" value="1"/>
</dbReference>
<evidence type="ECO:0000256" key="3">
    <source>
        <dbReference type="ARBA" id="ARBA00022617"/>
    </source>
</evidence>
<dbReference type="InterPro" id="IPR024168">
    <property type="entry name" value="Catalase_SrpA-type_pred"/>
</dbReference>
<dbReference type="Proteomes" id="UP000297535">
    <property type="component" value="Unassembled WGS sequence"/>
</dbReference>
<dbReference type="PRINTS" id="PR00067">
    <property type="entry name" value="CATALASE"/>
</dbReference>
<protein>
    <recommendedName>
        <fullName evidence="7">Catalase-related peroxidase</fullName>
        <ecNumber evidence="7">1.11.1.-</ecNumber>
    </recommendedName>
</protein>
<name>A0A4Z0NIQ4_9HYPH</name>
<comment type="function">
    <text evidence="7">Has an organic peroxide-dependent peroxidase activity.</text>
</comment>
<evidence type="ECO:0000313" key="13">
    <source>
        <dbReference type="EMBL" id="TGD96155.1"/>
    </source>
</evidence>
<dbReference type="PIRSF" id="PIRSF000296">
    <property type="entry name" value="SrpA"/>
    <property type="match status" value="1"/>
</dbReference>
<feature type="region of interest" description="Disordered" evidence="10">
    <location>
        <begin position="347"/>
        <end position="370"/>
    </location>
</feature>
<feature type="transmembrane region" description="Helical" evidence="11">
    <location>
        <begin position="20"/>
        <end position="44"/>
    </location>
</feature>
<gene>
    <name evidence="13" type="ORF">EU555_24655</name>
</gene>
<evidence type="ECO:0000313" key="14">
    <source>
        <dbReference type="Proteomes" id="UP000297535"/>
    </source>
</evidence>
<evidence type="ECO:0000256" key="10">
    <source>
        <dbReference type="SAM" id="MobiDB-lite"/>
    </source>
</evidence>
<feature type="domain" description="Catalase core" evidence="12">
    <location>
        <begin position="23"/>
        <end position="370"/>
    </location>
</feature>
<evidence type="ECO:0000256" key="6">
    <source>
        <dbReference type="ARBA" id="ARBA00023004"/>
    </source>
</evidence>
<keyword evidence="14" id="KW-1185">Reference proteome</keyword>
<dbReference type="PROSITE" id="PS51402">
    <property type="entry name" value="CATALASE_3"/>
    <property type="match status" value="1"/>
</dbReference>
<comment type="cofactor">
    <cofactor evidence="7">
        <name>heme</name>
        <dbReference type="ChEBI" id="CHEBI:30413"/>
    </cofactor>
</comment>
<evidence type="ECO:0000256" key="2">
    <source>
        <dbReference type="ARBA" id="ARBA00022559"/>
    </source>
</evidence>
<evidence type="ECO:0000256" key="1">
    <source>
        <dbReference type="ARBA" id="ARBA00005329"/>
    </source>
</evidence>
<evidence type="ECO:0000256" key="11">
    <source>
        <dbReference type="SAM" id="Phobius"/>
    </source>
</evidence>
<reference evidence="13 14" key="1">
    <citation type="submission" date="2019-04" db="EMBL/GenBank/DDBJ databases">
        <authorList>
            <person name="Feng G."/>
            <person name="Zhu H."/>
        </authorList>
    </citation>
    <scope>NUCLEOTIDE SEQUENCE [LARGE SCALE GENOMIC DNA]</scope>
    <source>
        <strain evidence="13 14">6HR-1</strain>
    </source>
</reference>
<dbReference type="EMBL" id="SRLB01000021">
    <property type="protein sequence ID" value="TGD96155.1"/>
    <property type="molecule type" value="Genomic_DNA"/>
</dbReference>
<evidence type="ECO:0000256" key="8">
    <source>
        <dbReference type="PIRSR" id="PIRSR000296-1"/>
    </source>
</evidence>
<dbReference type="OrthoDB" id="255727at2"/>
<proteinExistence type="inferred from homology"/>
<keyword evidence="11" id="KW-1133">Transmembrane helix</keyword>
<keyword evidence="3 7" id="KW-0349">Heme</keyword>
<comment type="similarity">
    <text evidence="1 7">Belongs to the catalase family.</text>
</comment>
<sequence>MSLLNDLTGAPPGMSGRALVLRLCAIGAVLAGAAGSFAYAGGWLSPGVLTPARVIDRFEEVNGPHPGFRRNHAKGLCVEGSFAASGAGARISRAGVFAAGRVTPVEGRVALAGGQPYAADATTTVRSLALRFRLPDGEEWRTGMNDIPVFPVRTPEAFAEQLLAAKPDPATGRPEPERLRAFYAAHPESAAAAALIRARTVTAGFADGTYRSLNAFRFVAADGRATPVRFAYLPEAPSAPARGAQETGTDRNVLFDDLAAALRREPVRWRLVVTIGRAGDPTDDATRPWPADRETVDAGTLTLTGAAPEAPGNCRDINFDPLVLPDGIAPSDDPLLSARSAAYSRSFTRRAGEAKSPSAVTGTPTHGAAL</sequence>
<dbReference type="SUPFAM" id="SSF56634">
    <property type="entry name" value="Heme-dependent catalase-like"/>
    <property type="match status" value="1"/>
</dbReference>
<dbReference type="EC" id="1.11.1.-" evidence="7"/>
<dbReference type="InterPro" id="IPR020835">
    <property type="entry name" value="Catalase_sf"/>
</dbReference>
<evidence type="ECO:0000256" key="7">
    <source>
        <dbReference type="PIRNR" id="PIRNR000296"/>
    </source>
</evidence>
<evidence type="ECO:0000256" key="9">
    <source>
        <dbReference type="PIRSR" id="PIRSR000296-2"/>
    </source>
</evidence>
<dbReference type="GO" id="GO:0004096">
    <property type="term" value="F:catalase activity"/>
    <property type="evidence" value="ECO:0007669"/>
    <property type="project" value="InterPro"/>
</dbReference>
<accession>A0A4Z0NIQ4</accession>
<evidence type="ECO:0000259" key="12">
    <source>
        <dbReference type="SMART" id="SM01060"/>
    </source>
</evidence>